<name>A0A0L0FNY9_9EUKA</name>
<dbReference type="RefSeq" id="XP_014152356.1">
    <property type="nucleotide sequence ID" value="XM_014296881.1"/>
</dbReference>
<feature type="compositionally biased region" description="Basic and acidic residues" evidence="1">
    <location>
        <begin position="980"/>
        <end position="997"/>
    </location>
</feature>
<feature type="compositionally biased region" description="Polar residues" evidence="1">
    <location>
        <begin position="1219"/>
        <end position="1228"/>
    </location>
</feature>
<feature type="compositionally biased region" description="Polar residues" evidence="1">
    <location>
        <begin position="187"/>
        <end position="196"/>
    </location>
</feature>
<accession>A0A0L0FNY9</accession>
<feature type="compositionally biased region" description="Low complexity" evidence="1">
    <location>
        <begin position="713"/>
        <end position="729"/>
    </location>
</feature>
<gene>
    <name evidence="2" type="ORF">SARC_09117</name>
</gene>
<feature type="region of interest" description="Disordered" evidence="1">
    <location>
        <begin position="553"/>
        <end position="590"/>
    </location>
</feature>
<keyword evidence="3" id="KW-1185">Reference proteome</keyword>
<evidence type="ECO:0000313" key="2">
    <source>
        <dbReference type="EMBL" id="KNC78454.1"/>
    </source>
</evidence>
<evidence type="ECO:0000256" key="1">
    <source>
        <dbReference type="SAM" id="MobiDB-lite"/>
    </source>
</evidence>
<feature type="compositionally biased region" description="Polar residues" evidence="1">
    <location>
        <begin position="158"/>
        <end position="176"/>
    </location>
</feature>
<dbReference type="Proteomes" id="UP000054560">
    <property type="component" value="Unassembled WGS sequence"/>
</dbReference>
<feature type="region of interest" description="Disordered" evidence="1">
    <location>
        <begin position="157"/>
        <end position="196"/>
    </location>
</feature>
<dbReference type="AlphaFoldDB" id="A0A0L0FNY9"/>
<sequence>MKEYEQLMGDCFKRVANGNKEIYEHLKRSAVRGYEPCADVKAYDTTFPIPVVGLALSQTTDDAFRILCHHDRDASERAKATNAEWQKKYDQRESQYQNGLDCMETTHRSEAKAKSEQLLLLQHKVFSLETSLREKGIVCEEALPHLYKRDRRWADVQSKGSNSASNTRPSTPQETLVENMRARPHSAQGNESTQLRYTGKEREEIVDALREAEHEQVKVDPHENKNIDAHEKTHSVEQGKWVGKVVVDNNEAASLDVCGPLEYEVAGVTLQDSDGTFRGTDVTEAHEQTRTRSRAHEQSQQQTKQARALIQVQVQETEGLVRAHSETESCLKCTSSRNASTHNGVDMNGGLRNTAKRSDSLNDVGTGRRSSIINMNITGTDEHNGSSKVNVPKTTVTDLTSPFTRRYSLISCNAASNNVRGTTLTEEEDETPVATSTVGRRRGHRTSRSVTLRPGIISVHSSGTQSDHNSKLSPQFRPHDTYTDIFELEDVDLSLKNSTATNEAQDAHSHTHTIPLARTNSLTPNASLLRAQLFAATQRGANKGKHRIHADTFDTSFSPTLSPGTARRATTSADEKHLSTPIANSGIGGFQSMSDPNTSTNLHASTATQTYTRKHSSEGTGSTLLGRTHSQSSVDRGSTGMNVIGNRTHGNKLTKRSTVASRSSEGDFGPSCFTRTLSVSNTNLNAHNTASFRSTSENNSNLNLSEFSGAKTSVSSGASPESSSINFGSGLSLNSRSGLSIGSPKRNSIRKTRSGSVHAGGGNSGPNISVNPAVLRSYTNSNYNRARSSTNISASQYTGIGKDNISSGTNNGTTQAISGVTDNIDGDDREGSGIEYVKVNVRGVIVQGLMQKHRRSASFDPRFVQNVRVGAQSASPYKASESGSPLESNSVMSDFMGGLDNTSNVSDDNPKANVSRQSVARKSFGSPLSVSHSLSHRGELTLGTPDDFGNAIEHDTNTSASVIESDTPLDQDSLNTDRFGKQDSENMEDGHGADDKTVINNVSGEDPDIKIEGKGKKDDAVDQVAKLDQPVSTAIHTLTSVTTDSDIRIEGKGEEDDAVDQDAKLDQPVSTAVHTLTSVTTDPDIRIEGEEDDAIDQVAKLDQPVSTAIHTLTSVTTDPDIRIEGKGEEDDTVDQVAKLDQPVSTAVHTLTSVTTDPDIRIEGKGKEDDVVDQVAILDQPVSTAVHTLTSVTTHPDIRIEVEGKEDDAVDQVATLDQPVPTQKNHSQNGSGKGSKKKKKKRRK</sequence>
<reference evidence="2 3" key="1">
    <citation type="submission" date="2011-02" db="EMBL/GenBank/DDBJ databases">
        <title>The Genome Sequence of Sphaeroforma arctica JP610.</title>
        <authorList>
            <consortium name="The Broad Institute Genome Sequencing Platform"/>
            <person name="Russ C."/>
            <person name="Cuomo C."/>
            <person name="Young S.K."/>
            <person name="Zeng Q."/>
            <person name="Gargeya S."/>
            <person name="Alvarado L."/>
            <person name="Berlin A."/>
            <person name="Chapman S.B."/>
            <person name="Chen Z."/>
            <person name="Freedman E."/>
            <person name="Gellesch M."/>
            <person name="Goldberg J."/>
            <person name="Griggs A."/>
            <person name="Gujja S."/>
            <person name="Heilman E."/>
            <person name="Heiman D."/>
            <person name="Howarth C."/>
            <person name="Mehta T."/>
            <person name="Neiman D."/>
            <person name="Pearson M."/>
            <person name="Roberts A."/>
            <person name="Saif S."/>
            <person name="Shea T."/>
            <person name="Shenoy N."/>
            <person name="Sisk P."/>
            <person name="Stolte C."/>
            <person name="Sykes S."/>
            <person name="White J."/>
            <person name="Yandava C."/>
            <person name="Burger G."/>
            <person name="Gray M.W."/>
            <person name="Holland P.W.H."/>
            <person name="King N."/>
            <person name="Lang F.B.F."/>
            <person name="Roger A.J."/>
            <person name="Ruiz-Trillo I."/>
            <person name="Haas B."/>
            <person name="Nusbaum C."/>
            <person name="Birren B."/>
        </authorList>
    </citation>
    <scope>NUCLEOTIDE SEQUENCE [LARGE SCALE GENOMIC DNA]</scope>
    <source>
        <strain evidence="2 3">JP610</strain>
    </source>
</reference>
<feature type="region of interest" description="Disordered" evidence="1">
    <location>
        <begin position="1200"/>
        <end position="1243"/>
    </location>
</feature>
<feature type="compositionally biased region" description="Polar residues" evidence="1">
    <location>
        <begin position="900"/>
        <end position="932"/>
    </location>
</feature>
<proteinExistence type="predicted"/>
<feature type="region of interest" description="Disordered" evidence="1">
    <location>
        <begin position="607"/>
        <end position="671"/>
    </location>
</feature>
<organism evidence="2 3">
    <name type="scientific">Sphaeroforma arctica JP610</name>
    <dbReference type="NCBI Taxonomy" id="667725"/>
    <lineage>
        <taxon>Eukaryota</taxon>
        <taxon>Ichthyosporea</taxon>
        <taxon>Ichthyophonida</taxon>
        <taxon>Sphaeroforma</taxon>
    </lineage>
</organism>
<feature type="region of interest" description="Disordered" evidence="1">
    <location>
        <begin position="422"/>
        <end position="449"/>
    </location>
</feature>
<protein>
    <submittedName>
        <fullName evidence="2">Uncharacterized protein</fullName>
    </submittedName>
</protein>
<feature type="region of interest" description="Disordered" evidence="1">
    <location>
        <begin position="736"/>
        <end position="771"/>
    </location>
</feature>
<feature type="compositionally biased region" description="Polar residues" evidence="1">
    <location>
        <begin position="553"/>
        <end position="572"/>
    </location>
</feature>
<feature type="compositionally biased region" description="Polar residues" evidence="1">
    <location>
        <begin position="618"/>
        <end position="641"/>
    </location>
</feature>
<feature type="region of interest" description="Disordered" evidence="1">
    <location>
        <begin position="710"/>
        <end position="729"/>
    </location>
</feature>
<feature type="region of interest" description="Disordered" evidence="1">
    <location>
        <begin position="898"/>
        <end position="932"/>
    </location>
</feature>
<feature type="region of interest" description="Disordered" evidence="1">
    <location>
        <begin position="341"/>
        <end position="367"/>
    </location>
</feature>
<dbReference type="GeneID" id="25909621"/>
<evidence type="ECO:0000313" key="3">
    <source>
        <dbReference type="Proteomes" id="UP000054560"/>
    </source>
</evidence>
<dbReference type="EMBL" id="KQ242486">
    <property type="protein sequence ID" value="KNC78454.1"/>
    <property type="molecule type" value="Genomic_DNA"/>
</dbReference>
<feature type="compositionally biased region" description="Basic and acidic residues" evidence="1">
    <location>
        <begin position="1007"/>
        <end position="1017"/>
    </location>
</feature>
<feature type="region of interest" description="Disordered" evidence="1">
    <location>
        <begin position="980"/>
        <end position="1017"/>
    </location>
</feature>
<feature type="compositionally biased region" description="Basic residues" evidence="1">
    <location>
        <begin position="1233"/>
        <end position="1243"/>
    </location>
</feature>